<dbReference type="AlphaFoldDB" id="A0A1H3GNY6"/>
<evidence type="ECO:0000313" key="1">
    <source>
        <dbReference type="EMBL" id="SDY04827.1"/>
    </source>
</evidence>
<proteinExistence type="predicted"/>
<dbReference type="STRING" id="1503961.SAMN05421736_101229"/>
<dbReference type="OrthoDB" id="1927593at2"/>
<sequence length="215" mass="24507">MRQAKSTATTATFYALVDSIIPNTPQLASKLGQIHSVGATDMDTHAYLIYQLDHFLNIHVGFSLFEVPLSEPTAELLNAAAGQVIETGSNVEPLHHYLYVKNAPFTMLSRTDRLRSVTLMERLQVDLSRLPVPFQHNGGLVQFMMDTLNRLIYFGYYSEWAGYGATRLYSPDWRKLEFFPVSWLQAGYPGPAYGYRAYRGHLLKYPRKGEEEHVR</sequence>
<accession>A0A1H3GNY6</accession>
<dbReference type="Proteomes" id="UP000198935">
    <property type="component" value="Unassembled WGS sequence"/>
</dbReference>
<dbReference type="EMBL" id="FNPI01000001">
    <property type="protein sequence ID" value="SDY04827.1"/>
    <property type="molecule type" value="Genomic_DNA"/>
</dbReference>
<name>A0A1H3GNY6_9BACI</name>
<protein>
    <recommendedName>
        <fullName evidence="3">Gluconate 2-dehydrogenase subunit 3-like protein</fullName>
    </recommendedName>
</protein>
<evidence type="ECO:0008006" key="3">
    <source>
        <dbReference type="Google" id="ProtNLM"/>
    </source>
</evidence>
<gene>
    <name evidence="1" type="ORF">SAMN05421736_101229</name>
</gene>
<reference evidence="2" key="1">
    <citation type="submission" date="2016-10" db="EMBL/GenBank/DDBJ databases">
        <authorList>
            <person name="Varghese N."/>
            <person name="Submissions S."/>
        </authorList>
    </citation>
    <scope>NUCLEOTIDE SEQUENCE [LARGE SCALE GENOMIC DNA]</scope>
    <source>
        <strain evidence="2">SP</strain>
    </source>
</reference>
<organism evidence="1 2">
    <name type="scientific">Evansella caseinilytica</name>
    <dbReference type="NCBI Taxonomy" id="1503961"/>
    <lineage>
        <taxon>Bacteria</taxon>
        <taxon>Bacillati</taxon>
        <taxon>Bacillota</taxon>
        <taxon>Bacilli</taxon>
        <taxon>Bacillales</taxon>
        <taxon>Bacillaceae</taxon>
        <taxon>Evansella</taxon>
    </lineage>
</organism>
<keyword evidence="2" id="KW-1185">Reference proteome</keyword>
<evidence type="ECO:0000313" key="2">
    <source>
        <dbReference type="Proteomes" id="UP000198935"/>
    </source>
</evidence>